<evidence type="ECO:0000256" key="4">
    <source>
        <dbReference type="ARBA" id="ARBA00022695"/>
    </source>
</evidence>
<feature type="region of interest" description="Disordered" evidence="10">
    <location>
        <begin position="1"/>
        <end position="30"/>
    </location>
</feature>
<keyword evidence="4" id="KW-0548">Nucleotidyltransferase</keyword>
<dbReference type="GeneID" id="80398461"/>
<evidence type="ECO:0000256" key="6">
    <source>
        <dbReference type="ARBA" id="ARBA00022953"/>
    </source>
</evidence>
<dbReference type="GO" id="GO:0039694">
    <property type="term" value="P:viral RNA genome replication"/>
    <property type="evidence" value="ECO:0007669"/>
    <property type="project" value="InterPro"/>
</dbReference>
<keyword evidence="9" id="KW-0460">Magnesium</keyword>
<keyword evidence="3" id="KW-0808">Transferase</keyword>
<feature type="domain" description="RdRp catalytic" evidence="11">
    <location>
        <begin position="274"/>
        <end position="417"/>
    </location>
</feature>
<evidence type="ECO:0000256" key="7">
    <source>
        <dbReference type="ARBA" id="ARBA00030248"/>
    </source>
</evidence>
<evidence type="ECO:0000256" key="3">
    <source>
        <dbReference type="ARBA" id="ARBA00022679"/>
    </source>
</evidence>
<dbReference type="KEGG" id="vg:80398461"/>
<dbReference type="GO" id="GO:0000166">
    <property type="term" value="F:nucleotide binding"/>
    <property type="evidence" value="ECO:0007669"/>
    <property type="project" value="UniProtKB-KW"/>
</dbReference>
<feature type="binding site" evidence="9">
    <location>
        <position position="386"/>
    </location>
    <ligand>
        <name>Mg(2+)</name>
        <dbReference type="ChEBI" id="CHEBI:18420"/>
        <label>2</label>
    </ligand>
</feature>
<proteinExistence type="predicted"/>
<evidence type="ECO:0000256" key="9">
    <source>
        <dbReference type="PIRSR" id="PIRSR605093-1"/>
    </source>
</evidence>
<comment type="cofactor">
    <cofactor evidence="9">
        <name>Mg(2+)</name>
        <dbReference type="ChEBI" id="CHEBI:18420"/>
    </cofactor>
    <text evidence="9">Binds 2 Mg(2+) per subunit.</text>
</comment>
<keyword evidence="13" id="KW-1185">Reference proteome</keyword>
<protein>
    <recommendedName>
        <fullName evidence="1">RNA-directed RNA polymerase</fullName>
        <ecNumber evidence="1">2.7.7.48</ecNumber>
    </recommendedName>
    <alternativeName>
        <fullName evidence="7">RNA replicase beta chain</fullName>
    </alternativeName>
</protein>
<dbReference type="Pfam" id="PF03431">
    <property type="entry name" value="RNA_replicase_B"/>
    <property type="match status" value="1"/>
</dbReference>
<feature type="binding site" evidence="9">
    <location>
        <position position="289"/>
    </location>
    <ligand>
        <name>Mg(2+)</name>
        <dbReference type="ChEBI" id="CHEBI:18420"/>
        <label>2</label>
    </ligand>
</feature>
<dbReference type="EC" id="2.7.7.48" evidence="1"/>
<keyword evidence="6" id="KW-0693">Viral RNA replication</keyword>
<comment type="catalytic activity">
    <reaction evidence="8">
        <text>RNA(n) + a ribonucleoside 5'-triphosphate = RNA(n+1) + diphosphate</text>
        <dbReference type="Rhea" id="RHEA:21248"/>
        <dbReference type="Rhea" id="RHEA-COMP:14527"/>
        <dbReference type="Rhea" id="RHEA-COMP:17342"/>
        <dbReference type="ChEBI" id="CHEBI:33019"/>
        <dbReference type="ChEBI" id="CHEBI:61557"/>
        <dbReference type="ChEBI" id="CHEBI:140395"/>
        <dbReference type="EC" id="2.7.7.48"/>
    </reaction>
</comment>
<evidence type="ECO:0000256" key="10">
    <source>
        <dbReference type="SAM" id="MobiDB-lite"/>
    </source>
</evidence>
<dbReference type="InterPro" id="IPR007096">
    <property type="entry name" value="RNA-dir_Rpol_cat_phage"/>
</dbReference>
<dbReference type="PROSITE" id="PS50522">
    <property type="entry name" value="RDRP_PHAGE"/>
    <property type="match status" value="1"/>
</dbReference>
<evidence type="ECO:0000313" key="13">
    <source>
        <dbReference type="Proteomes" id="UP000681936"/>
    </source>
</evidence>
<keyword evidence="5" id="KW-0547">Nucleotide-binding</keyword>
<dbReference type="InterPro" id="IPR005093">
    <property type="entry name" value="RNArep_beta"/>
</dbReference>
<dbReference type="Proteomes" id="UP000681936">
    <property type="component" value="Segment"/>
</dbReference>
<evidence type="ECO:0000256" key="5">
    <source>
        <dbReference type="ARBA" id="ARBA00022741"/>
    </source>
</evidence>
<dbReference type="SUPFAM" id="SSF56672">
    <property type="entry name" value="DNA/RNA polymerases"/>
    <property type="match status" value="1"/>
</dbReference>
<evidence type="ECO:0000313" key="12">
    <source>
        <dbReference type="EMBL" id="DAD50636.1"/>
    </source>
</evidence>
<keyword evidence="9" id="KW-0479">Metal-binding</keyword>
<name>A0A8S5KZL2_9VIRU</name>
<sequence>MKPRRRTQENGRGTPGFHRENPLASRRSASQRAMSRLQDCFGGLPTKADCDTAYEMAFTGSGSNFRSTYLAAECFSKFDPGDGTTRIARENEAEARFTQGEQQCKESNRRLIWDPYPSQTIERVIRTTQCIVADTLGDFCLDEFILVCNHGSGATNGLSRSDSSPENKWLFHENTVTTTALPLALALHRYLTGSHKGGIPRDVFGPYPLSDYASFIVVDCDVLDSVNKNMESNRVIGKGPTMNVFFQKGIGKMHRRRLQRKGLLHKSAQQHHQRLAKIASVTGHLATMDLKNASSTICYAGVELVYAKAPAWFYYMQATRVNRWKWRDDHGSSLAERRGRYEMFSAMGNGFTFEMETLMFWALTKAVCLVLGLPTHCEAVSVYGDDIICPVAAVPLLREVFSHMGFTFNARKSFWDGPFRESCGGHYYNGEEVTPFYIKHPPATVIDLINLHNKVSLWLARGRCHDPTLEAVLRVTRAAVPKKHWGPPGLQGTLWSPWHLTGAVWDRHCQSWKVTALRYASTTQVVTQDGAAMAWAWSRRNDVTKLLPNRFVPPQYWWREAVEDELSTEGVTVVDKGLVKVVRLYFDSQRFNSAEHEAFLAPMYLLSS</sequence>
<keyword evidence="2 12" id="KW-0696">RNA-directed RNA polymerase</keyword>
<reference evidence="12" key="1">
    <citation type="submission" date="2020-09" db="EMBL/GenBank/DDBJ databases">
        <title>Leviviricetes taxonomy.</title>
        <authorList>
            <person name="Stockdale S.R."/>
            <person name="Callanan J."/>
            <person name="Adriaenssens E.M."/>
            <person name="Kuhn J.H."/>
            <person name="Rumnieks J."/>
            <person name="Shkoporov A."/>
            <person name="Draper L.A."/>
            <person name="Ross P."/>
            <person name="Hill C."/>
        </authorList>
    </citation>
    <scope>NUCLEOTIDE SEQUENCE</scope>
</reference>
<dbReference type="GO" id="GO:0046872">
    <property type="term" value="F:metal ion binding"/>
    <property type="evidence" value="ECO:0007669"/>
    <property type="project" value="UniProtKB-KW"/>
</dbReference>
<dbReference type="InterPro" id="IPR043502">
    <property type="entry name" value="DNA/RNA_pol_sf"/>
</dbReference>
<evidence type="ECO:0000256" key="8">
    <source>
        <dbReference type="ARBA" id="ARBA00048744"/>
    </source>
</evidence>
<organism evidence="12 13">
    <name type="scientific">ssRNA phage SRR6960507_9</name>
    <dbReference type="NCBI Taxonomy" id="2786519"/>
    <lineage>
        <taxon>Viruses</taxon>
        <taxon>Riboviria</taxon>
        <taxon>Orthornavirae</taxon>
        <taxon>Lenarviricota</taxon>
        <taxon>Leviviricetes</taxon>
        <taxon>Norzivirales</taxon>
        <taxon>Fiersviridae</taxon>
        <taxon>Kemicevirus</taxon>
        <taxon>Kemicevirus caenicola</taxon>
    </lineage>
</organism>
<evidence type="ECO:0000256" key="2">
    <source>
        <dbReference type="ARBA" id="ARBA00022484"/>
    </source>
</evidence>
<dbReference type="RefSeq" id="YP_010769444.1">
    <property type="nucleotide sequence ID" value="NC_073976.1"/>
</dbReference>
<dbReference type="GO" id="GO:0003968">
    <property type="term" value="F:RNA-directed RNA polymerase activity"/>
    <property type="evidence" value="ECO:0007669"/>
    <property type="project" value="UniProtKB-KW"/>
</dbReference>
<accession>A0A8S5KZL2</accession>
<dbReference type="EMBL" id="BK013581">
    <property type="protein sequence ID" value="DAD50636.1"/>
    <property type="molecule type" value="Genomic_RNA"/>
</dbReference>
<feature type="binding site" evidence="9">
    <location>
        <position position="385"/>
    </location>
    <ligand>
        <name>Mg(2+)</name>
        <dbReference type="ChEBI" id="CHEBI:18420"/>
        <label>2</label>
    </ligand>
</feature>
<evidence type="ECO:0000256" key="1">
    <source>
        <dbReference type="ARBA" id="ARBA00012494"/>
    </source>
</evidence>
<gene>
    <name evidence="12" type="primary">SRR6960507_9_3</name>
</gene>
<evidence type="ECO:0000259" key="11">
    <source>
        <dbReference type="PROSITE" id="PS50522"/>
    </source>
</evidence>